<proteinExistence type="predicted"/>
<reference evidence="1" key="1">
    <citation type="submission" date="2014-11" db="EMBL/GenBank/DDBJ databases">
        <authorList>
            <person name="Amaro Gonzalez C."/>
        </authorList>
    </citation>
    <scope>NUCLEOTIDE SEQUENCE</scope>
</reference>
<accession>A0A0E9R548</accession>
<protein>
    <submittedName>
        <fullName evidence="1">Uncharacterized protein</fullName>
    </submittedName>
</protein>
<evidence type="ECO:0000313" key="1">
    <source>
        <dbReference type="EMBL" id="JAH23887.1"/>
    </source>
</evidence>
<dbReference type="AlphaFoldDB" id="A0A0E9R548"/>
<sequence>MRRVRKLGNGLMCVCVCVCLSQIRVSEQALTL</sequence>
<reference evidence="1" key="2">
    <citation type="journal article" date="2015" name="Fish Shellfish Immunol.">
        <title>Early steps in the European eel (Anguilla anguilla)-Vibrio vulnificus interaction in the gills: Role of the RtxA13 toxin.</title>
        <authorList>
            <person name="Callol A."/>
            <person name="Pajuelo D."/>
            <person name="Ebbesson L."/>
            <person name="Teles M."/>
            <person name="MacKenzie S."/>
            <person name="Amaro C."/>
        </authorList>
    </citation>
    <scope>NUCLEOTIDE SEQUENCE</scope>
</reference>
<organism evidence="1">
    <name type="scientific">Anguilla anguilla</name>
    <name type="common">European freshwater eel</name>
    <name type="synonym">Muraena anguilla</name>
    <dbReference type="NCBI Taxonomy" id="7936"/>
    <lineage>
        <taxon>Eukaryota</taxon>
        <taxon>Metazoa</taxon>
        <taxon>Chordata</taxon>
        <taxon>Craniata</taxon>
        <taxon>Vertebrata</taxon>
        <taxon>Euteleostomi</taxon>
        <taxon>Actinopterygii</taxon>
        <taxon>Neopterygii</taxon>
        <taxon>Teleostei</taxon>
        <taxon>Anguilliformes</taxon>
        <taxon>Anguillidae</taxon>
        <taxon>Anguilla</taxon>
    </lineage>
</organism>
<dbReference type="EMBL" id="GBXM01084690">
    <property type="protein sequence ID" value="JAH23887.1"/>
    <property type="molecule type" value="Transcribed_RNA"/>
</dbReference>
<name>A0A0E9R548_ANGAN</name>